<dbReference type="NCBIfam" id="TIGR04226">
    <property type="entry name" value="RrgB_K2N_iso_D2"/>
    <property type="match status" value="2"/>
</dbReference>
<dbReference type="InterPro" id="IPR001434">
    <property type="entry name" value="OmcB-like_DUF11"/>
</dbReference>
<dbReference type="InterPro" id="IPR026466">
    <property type="entry name" value="Fim_isopep_form_D2_dom"/>
</dbReference>
<feature type="domain" description="DUF11" evidence="2">
    <location>
        <begin position="392"/>
        <end position="510"/>
    </location>
</feature>
<feature type="region of interest" description="Disordered" evidence="1">
    <location>
        <begin position="814"/>
        <end position="856"/>
    </location>
</feature>
<gene>
    <name evidence="4" type="ORF">BCB44BAC_02745</name>
</gene>
<comment type="caution">
    <text evidence="4">The sequence shown here is derived from an EMBL/GenBank/DDBJ whole genome shotgun (WGS) entry which is preliminary data.</text>
</comment>
<accession>A0AAX2CIK5</accession>
<dbReference type="RefSeq" id="WP_087098976.1">
    <property type="nucleotide sequence ID" value="NZ_CP066179.1"/>
</dbReference>
<proteinExistence type="predicted"/>
<evidence type="ECO:0000313" key="5">
    <source>
        <dbReference type="Proteomes" id="UP000242164"/>
    </source>
</evidence>
<organism evidence="4 5">
    <name type="scientific">Bacillus cytotoxicus</name>
    <dbReference type="NCBI Taxonomy" id="580165"/>
    <lineage>
        <taxon>Bacteria</taxon>
        <taxon>Bacillati</taxon>
        <taxon>Bacillota</taxon>
        <taxon>Bacilli</taxon>
        <taxon>Bacillales</taxon>
        <taxon>Bacillaceae</taxon>
        <taxon>Bacillus</taxon>
        <taxon>Bacillus cereus group</taxon>
    </lineage>
</organism>
<evidence type="ECO:0000256" key="1">
    <source>
        <dbReference type="SAM" id="MobiDB-lite"/>
    </source>
</evidence>
<name>A0AAX2CIK5_9BACI</name>
<feature type="compositionally biased region" description="Basic and acidic residues" evidence="1">
    <location>
        <begin position="821"/>
        <end position="838"/>
    </location>
</feature>
<dbReference type="InterPro" id="IPR027994">
    <property type="entry name" value="WxL_dom"/>
</dbReference>
<dbReference type="InterPro" id="IPR051172">
    <property type="entry name" value="Chlamydia_OmcB"/>
</dbReference>
<dbReference type="AlphaFoldDB" id="A0AAX2CIK5"/>
<protein>
    <submittedName>
        <fullName evidence="4">Conserved repeat domain</fullName>
    </submittedName>
</protein>
<dbReference type="Pfam" id="PF01345">
    <property type="entry name" value="DUF11"/>
    <property type="match status" value="2"/>
</dbReference>
<feature type="domain" description="DUF11" evidence="2">
    <location>
        <begin position="537"/>
        <end position="643"/>
    </location>
</feature>
<dbReference type="Gene3D" id="2.60.40.740">
    <property type="match status" value="3"/>
</dbReference>
<evidence type="ECO:0000259" key="3">
    <source>
        <dbReference type="Pfam" id="PF13731"/>
    </source>
</evidence>
<dbReference type="PANTHER" id="PTHR34819:SF3">
    <property type="entry name" value="CELL SURFACE PROTEIN"/>
    <property type="match status" value="1"/>
</dbReference>
<dbReference type="InterPro" id="IPR047589">
    <property type="entry name" value="DUF11_rpt"/>
</dbReference>
<evidence type="ECO:0000259" key="2">
    <source>
        <dbReference type="Pfam" id="PF01345"/>
    </source>
</evidence>
<dbReference type="Pfam" id="PF13731">
    <property type="entry name" value="WxL"/>
    <property type="match status" value="1"/>
</dbReference>
<dbReference type="PANTHER" id="PTHR34819">
    <property type="entry name" value="LARGE CYSTEINE-RICH PERIPLASMIC PROTEIN OMCB"/>
    <property type="match status" value="1"/>
</dbReference>
<evidence type="ECO:0000313" key="4">
    <source>
        <dbReference type="EMBL" id="SCL96369.1"/>
    </source>
</evidence>
<feature type="domain" description="WxL" evidence="3">
    <location>
        <begin position="810"/>
        <end position="1017"/>
    </location>
</feature>
<dbReference type="Proteomes" id="UP000242164">
    <property type="component" value="Unassembled WGS sequence"/>
</dbReference>
<sequence>MIQRIIRLGIIVLLLFSTIINMFIPTVMAEDRNKVVLDNHAQAVLSKTCGNPIRTVNGSFEIPRVDNNDGMGFFHPNQVPGWDTIPFRPLTDEEYAIEKGGVDKSGRAIEIQSEKLGITKAKEGTQYAELNAVVGGVLFTTVPVPVPKRDVYISVFHKQRESSPAEKMYIVSGLGTPEIQVSGSGENMRGEVVNTIYKSPEYTATATWEERKVKIPASSLPDSGDIYLGFYTPDVNRSVGNLIDNVHFGTPACLEYEKKAPEKVHVGETFNYTITAKNVGGYPAKEINLKDVLPEQVVANGKPTAKVINATTKQTKSVDLQFISQNDYSQMKYNDKIGIDDSIEFTIPVKAVSAGEAKSQSSLMYKDTATNADVAWEQTNTVSTLIEWEQADVSIQKSIKSSDGIDEIFPGHLMEYVIEVKNHTLNSEITNAIVEDLLPEGVELAGDINIMKQPEKLEMTTQHTGKQLLYKIPKLQGNESISIRIPVKVLPAAMQTTVSNTAKLTYQQPNQQLVTKESTADFKVLPLNPLIKLKKKVEKVGGGDTYNVGDRVKYIITAENTIPSSIADAINLKVFDKLPEGITVDESSIQMSVPEGTYTFDPNVGQLSFHLGQLTSGNVATMTFEGVLNEKSLEKVVVNTVSAKVDLPNGGGEFEPNPSNPATIMIQSKEPKLVGEKSHKDVNGGKVKVGDTIQYTVRAKQEEVGASLKNTVIEDTLPEYLQYKEGSGKIIKMIDGKQQETQLPVHAQNNKLVAQLGDIRNVEEYIFTFEVEVLRSGAGKAFSNEAHVKGNKPIIDKDGTVKLGKEVNLTVQDQGELAIKPYDEPTKPMDPENPKEPIDPVDPTTPDKKPSEGTKGPLSIDFVSSLRFGEQVISFKDKTYFAKAQEFADGSQKMNYIQITDNRMNGASWTLSVKQNGPLKDEEGHELDGAKITFHNAEVLSSNQMPELSLVKDSFEVTNDIQDVLVGKSGTEESTYVYRFGDEETKESSIQLEVPGETPKYATTYKTSLTWLLSDVPVN</sequence>
<dbReference type="EMBL" id="FMIK01000034">
    <property type="protein sequence ID" value="SCL96369.1"/>
    <property type="molecule type" value="Genomic_DNA"/>
</dbReference>
<dbReference type="NCBIfam" id="TIGR01451">
    <property type="entry name" value="B_ant_repeat"/>
    <property type="match status" value="2"/>
</dbReference>
<reference evidence="4 5" key="1">
    <citation type="submission" date="2016-08" db="EMBL/GenBank/DDBJ databases">
        <authorList>
            <person name="Loux V."/>
            <person name="Rue O."/>
        </authorList>
    </citation>
    <scope>NUCLEOTIDE SEQUENCE [LARGE SCALE GENOMIC DNA]</scope>
    <source>
        <strain evidence="4 5">AFSSA_08CEB44bac</strain>
    </source>
</reference>